<proteinExistence type="predicted"/>
<dbReference type="PROSITE" id="PS00211">
    <property type="entry name" value="ABC_TRANSPORTER_1"/>
    <property type="match status" value="1"/>
</dbReference>
<reference evidence="2" key="1">
    <citation type="submission" date="2018-05" db="EMBL/GenBank/DDBJ databases">
        <authorList>
            <person name="Lanie J.A."/>
            <person name="Ng W.-L."/>
            <person name="Kazmierczak K.M."/>
            <person name="Andrzejewski T.M."/>
            <person name="Davidsen T.M."/>
            <person name="Wayne K.J."/>
            <person name="Tettelin H."/>
            <person name="Glass J.I."/>
            <person name="Rusch D."/>
            <person name="Podicherti R."/>
            <person name="Tsui H.-C.T."/>
            <person name="Winkler M.E."/>
        </authorList>
    </citation>
    <scope>NUCLEOTIDE SEQUENCE</scope>
</reference>
<dbReference type="SUPFAM" id="SSF52540">
    <property type="entry name" value="P-loop containing nucleoside triphosphate hydrolases"/>
    <property type="match status" value="1"/>
</dbReference>
<organism evidence="2">
    <name type="scientific">marine metagenome</name>
    <dbReference type="NCBI Taxonomy" id="408172"/>
    <lineage>
        <taxon>unclassified sequences</taxon>
        <taxon>metagenomes</taxon>
        <taxon>ecological metagenomes</taxon>
    </lineage>
</organism>
<gene>
    <name evidence="2" type="ORF">METZ01_LOCUS329224</name>
</gene>
<feature type="non-terminal residue" evidence="2">
    <location>
        <position position="175"/>
    </location>
</feature>
<dbReference type="PANTHER" id="PTHR42798:SF2">
    <property type="entry name" value="ABC TRANSPORTER ATP-BINDING PROTEIN MG467-RELATED"/>
    <property type="match status" value="1"/>
</dbReference>
<feature type="domain" description="ABC transporter" evidence="1">
    <location>
        <begin position="37"/>
        <end position="174"/>
    </location>
</feature>
<dbReference type="InterPro" id="IPR017871">
    <property type="entry name" value="ABC_transporter-like_CS"/>
</dbReference>
<evidence type="ECO:0000313" key="2">
    <source>
        <dbReference type="EMBL" id="SVC76370.1"/>
    </source>
</evidence>
<dbReference type="AlphaFoldDB" id="A0A382PUB0"/>
<dbReference type="EMBL" id="UINC01109499">
    <property type="protein sequence ID" value="SVC76370.1"/>
    <property type="molecule type" value="Genomic_DNA"/>
</dbReference>
<dbReference type="InterPro" id="IPR003439">
    <property type="entry name" value="ABC_transporter-like_ATP-bd"/>
</dbReference>
<dbReference type="GO" id="GO:0005524">
    <property type="term" value="F:ATP binding"/>
    <property type="evidence" value="ECO:0007669"/>
    <property type="project" value="InterPro"/>
</dbReference>
<dbReference type="Pfam" id="PF00005">
    <property type="entry name" value="ABC_tran"/>
    <property type="match status" value="1"/>
</dbReference>
<dbReference type="GO" id="GO:0016887">
    <property type="term" value="F:ATP hydrolysis activity"/>
    <property type="evidence" value="ECO:0007669"/>
    <property type="project" value="InterPro"/>
</dbReference>
<dbReference type="Gene3D" id="3.40.50.300">
    <property type="entry name" value="P-loop containing nucleotide triphosphate hydrolases"/>
    <property type="match status" value="1"/>
</dbReference>
<sequence length="175" mass="19075">MQDSAIHQTSQEQNAYHIACEDLFKIYKSDELEVVALRGLDLKVGYGEFMAIVGASGSGKSTLLNILAGLDQPSAGRAFVGKRDLLTLEEAEMVSYRRNDVGFIWQQTGRNLVPYLSAIQNVEIPLLLNGMSAKAARQRASELISAVDLESRSEHHAEELSGGEQQRVSIAVALA</sequence>
<evidence type="ECO:0000259" key="1">
    <source>
        <dbReference type="Pfam" id="PF00005"/>
    </source>
</evidence>
<dbReference type="PANTHER" id="PTHR42798">
    <property type="entry name" value="LIPOPROTEIN-RELEASING SYSTEM ATP-BINDING PROTEIN LOLD"/>
    <property type="match status" value="1"/>
</dbReference>
<dbReference type="InterPro" id="IPR027417">
    <property type="entry name" value="P-loop_NTPase"/>
</dbReference>
<protein>
    <recommendedName>
        <fullName evidence="1">ABC transporter domain-containing protein</fullName>
    </recommendedName>
</protein>
<accession>A0A382PUB0</accession>
<name>A0A382PUB0_9ZZZZ</name>